<dbReference type="RefSeq" id="WP_108788309.1">
    <property type="nucleotide sequence ID" value="NZ_ONZG01000006.1"/>
</dbReference>
<dbReference type="GO" id="GO:0019748">
    <property type="term" value="P:secondary metabolic process"/>
    <property type="evidence" value="ECO:0007669"/>
    <property type="project" value="TreeGrafter"/>
</dbReference>
<reference evidence="4" key="1">
    <citation type="submission" date="2018-03" db="EMBL/GenBank/DDBJ databases">
        <authorList>
            <person name="Rodrigo-Torres L."/>
            <person name="Arahal R. D."/>
            <person name="Lucena T."/>
        </authorList>
    </citation>
    <scope>NUCLEOTIDE SEQUENCE [LARGE SCALE GENOMIC DNA]</scope>
    <source>
        <strain evidence="4">CECT 7615</strain>
    </source>
</reference>
<dbReference type="Gene3D" id="3.20.20.140">
    <property type="entry name" value="Metal-dependent hydrolases"/>
    <property type="match status" value="1"/>
</dbReference>
<dbReference type="GO" id="GO:0016831">
    <property type="term" value="F:carboxy-lyase activity"/>
    <property type="evidence" value="ECO:0007669"/>
    <property type="project" value="InterPro"/>
</dbReference>
<dbReference type="EMBL" id="ONZG01000006">
    <property type="protein sequence ID" value="SPJ29177.1"/>
    <property type="molecule type" value="Genomic_DNA"/>
</dbReference>
<keyword evidence="1" id="KW-0456">Lyase</keyword>
<organism evidence="3 4">
    <name type="scientific">Falsiruegeria mediterranea M17</name>
    <dbReference type="NCBI Taxonomy" id="1200281"/>
    <lineage>
        <taxon>Bacteria</taxon>
        <taxon>Pseudomonadati</taxon>
        <taxon>Pseudomonadota</taxon>
        <taxon>Alphaproteobacteria</taxon>
        <taxon>Rhodobacterales</taxon>
        <taxon>Roseobacteraceae</taxon>
        <taxon>Falsiruegeria</taxon>
    </lineage>
</organism>
<evidence type="ECO:0000256" key="1">
    <source>
        <dbReference type="ARBA" id="ARBA00023239"/>
    </source>
</evidence>
<dbReference type="AlphaFoldDB" id="A0A2R8C9S2"/>
<dbReference type="OrthoDB" id="1407586at2"/>
<proteinExistence type="predicted"/>
<evidence type="ECO:0000313" key="3">
    <source>
        <dbReference type="EMBL" id="SPJ29177.1"/>
    </source>
</evidence>
<dbReference type="InterPro" id="IPR032466">
    <property type="entry name" value="Metal_Hydrolase"/>
</dbReference>
<keyword evidence="4" id="KW-1185">Reference proteome</keyword>
<dbReference type="PANTHER" id="PTHR21240">
    <property type="entry name" value="2-AMINO-3-CARBOXYLMUCONATE-6-SEMIALDEHYDE DECARBOXYLASE"/>
    <property type="match status" value="1"/>
</dbReference>
<evidence type="ECO:0000313" key="4">
    <source>
        <dbReference type="Proteomes" id="UP000244898"/>
    </source>
</evidence>
<accession>A0A2R8C9S2</accession>
<name>A0A2R8C9S2_9RHOB</name>
<dbReference type="PANTHER" id="PTHR21240:SF28">
    <property type="entry name" value="ISO-OROTATE DECARBOXYLASE (EUROFUNG)"/>
    <property type="match status" value="1"/>
</dbReference>
<dbReference type="Proteomes" id="UP000244898">
    <property type="component" value="Unassembled WGS sequence"/>
</dbReference>
<feature type="domain" description="Amidohydrolase-related" evidence="2">
    <location>
        <begin position="111"/>
        <end position="355"/>
    </location>
</feature>
<dbReference type="InterPro" id="IPR006680">
    <property type="entry name" value="Amidohydro-rel"/>
</dbReference>
<protein>
    <recommendedName>
        <fullName evidence="2">Amidohydrolase-related domain-containing protein</fullName>
    </recommendedName>
</protein>
<gene>
    <name evidence="3" type="ORF">TRM7615_02690</name>
</gene>
<dbReference type="SUPFAM" id="SSF51556">
    <property type="entry name" value="Metallo-dependent hydrolases"/>
    <property type="match status" value="1"/>
</dbReference>
<dbReference type="Pfam" id="PF04909">
    <property type="entry name" value="Amidohydro_2"/>
    <property type="match status" value="1"/>
</dbReference>
<dbReference type="InterPro" id="IPR032465">
    <property type="entry name" value="ACMSD"/>
</dbReference>
<dbReference type="GO" id="GO:0016787">
    <property type="term" value="F:hydrolase activity"/>
    <property type="evidence" value="ECO:0007669"/>
    <property type="project" value="InterPro"/>
</dbReference>
<evidence type="ECO:0000259" key="2">
    <source>
        <dbReference type="Pfam" id="PF04909"/>
    </source>
</evidence>
<dbReference type="GO" id="GO:0005737">
    <property type="term" value="C:cytoplasm"/>
    <property type="evidence" value="ECO:0007669"/>
    <property type="project" value="TreeGrafter"/>
</dbReference>
<sequence length="357" mass="41518">MSNIRITNCHVHLFHADHVPEDYPYWALKPFKNMPWLIKGLELGMTLIGQHPIADKLSRLYRFQQETQEGSQRAILDNVRHHYPSDTRFVVLPMELSAFGYGAPKVPLAVQHDELAELARDPDVGASVIPFATLDPRADPQATEVWRAVDQLRFRGVKIYPRLGFAPTDPRLMKHLYPRMEVLGLPLMTHCSRGGVQGRELSDHWADRYTEPDAYIPIMKAHPKLRICLAHFGGQRDWSAYVNPDQRSPFADEYRNNWQVRIREMICSGDYPGLWTDISYTLFHFEDYVPFLRLFLLGDEPEHERLRSRVLFGSDFYMTRQEKLSEKAVCFRLRNALGEEVFRQIAEENPARWLGEA</sequence>